<evidence type="ECO:0000256" key="6">
    <source>
        <dbReference type="SAM" id="Phobius"/>
    </source>
</evidence>
<keyword evidence="7" id="KW-1185">Reference proteome</keyword>
<keyword evidence="3 6" id="KW-1133">Transmembrane helix</keyword>
<accession>A0ABM1ESJ8</accession>
<dbReference type="PANTHER" id="PTHR19139:SF268">
    <property type="entry name" value="NEUROGENIC PROTEIN BIG BRAIN"/>
    <property type="match status" value="1"/>
</dbReference>
<reference evidence="8" key="1">
    <citation type="submission" date="2025-08" db="UniProtKB">
        <authorList>
            <consortium name="RefSeq"/>
        </authorList>
    </citation>
    <scope>IDENTIFICATION</scope>
</reference>
<comment type="subcellular location">
    <subcellularLocation>
        <location evidence="1">Membrane</location>
        <topology evidence="1">Multi-pass membrane protein</topology>
    </subcellularLocation>
</comment>
<evidence type="ECO:0000256" key="5">
    <source>
        <dbReference type="RuleBase" id="RU000477"/>
    </source>
</evidence>
<dbReference type="Proteomes" id="UP000695022">
    <property type="component" value="Unplaced"/>
</dbReference>
<dbReference type="InterPro" id="IPR034294">
    <property type="entry name" value="Aquaporin_transptr"/>
</dbReference>
<comment type="similarity">
    <text evidence="5">Belongs to the MIP/aquaporin (TC 1.A.8) family.</text>
</comment>
<dbReference type="Pfam" id="PF00230">
    <property type="entry name" value="MIP"/>
    <property type="match status" value="1"/>
</dbReference>
<feature type="transmembrane region" description="Helical" evidence="6">
    <location>
        <begin position="112"/>
        <end position="133"/>
    </location>
</feature>
<gene>
    <name evidence="8" type="primary">LOC106815250</name>
</gene>
<evidence type="ECO:0000256" key="4">
    <source>
        <dbReference type="ARBA" id="ARBA00023136"/>
    </source>
</evidence>
<dbReference type="PANTHER" id="PTHR19139">
    <property type="entry name" value="AQUAPORIN TRANSPORTER"/>
    <property type="match status" value="1"/>
</dbReference>
<keyword evidence="5" id="KW-0813">Transport</keyword>
<dbReference type="Gene3D" id="1.20.1080.10">
    <property type="entry name" value="Glycerol uptake facilitator protein"/>
    <property type="match status" value="1"/>
</dbReference>
<feature type="transmembrane region" description="Helical" evidence="6">
    <location>
        <begin position="71"/>
        <end position="91"/>
    </location>
</feature>
<evidence type="ECO:0000256" key="1">
    <source>
        <dbReference type="ARBA" id="ARBA00004141"/>
    </source>
</evidence>
<dbReference type="InterPro" id="IPR000425">
    <property type="entry name" value="MIP"/>
</dbReference>
<feature type="transmembrane region" description="Helical" evidence="6">
    <location>
        <begin position="40"/>
        <end position="65"/>
    </location>
</feature>
<dbReference type="SUPFAM" id="SSF81338">
    <property type="entry name" value="Aquaporin-like"/>
    <property type="match status" value="1"/>
</dbReference>
<evidence type="ECO:0000313" key="8">
    <source>
        <dbReference type="RefSeq" id="XP_014675169.1"/>
    </source>
</evidence>
<dbReference type="InterPro" id="IPR023271">
    <property type="entry name" value="Aquaporin-like"/>
</dbReference>
<proteinExistence type="inferred from homology"/>
<protein>
    <submittedName>
        <fullName evidence="8">Neurogenic protein big brain-like</fullName>
    </submittedName>
</protein>
<evidence type="ECO:0000256" key="2">
    <source>
        <dbReference type="ARBA" id="ARBA00022692"/>
    </source>
</evidence>
<dbReference type="GeneID" id="106815250"/>
<feature type="non-terminal residue" evidence="8">
    <location>
        <position position="134"/>
    </location>
</feature>
<evidence type="ECO:0000256" key="3">
    <source>
        <dbReference type="ARBA" id="ARBA00022989"/>
    </source>
</evidence>
<dbReference type="PRINTS" id="PR00783">
    <property type="entry name" value="MINTRINSICP"/>
</dbReference>
<name>A0ABM1ESJ8_PRICU</name>
<keyword evidence="2 5" id="KW-0812">Transmembrane</keyword>
<dbReference type="RefSeq" id="XP_014675169.1">
    <property type="nucleotide sequence ID" value="XM_014819683.1"/>
</dbReference>
<organism evidence="7 8">
    <name type="scientific">Priapulus caudatus</name>
    <name type="common">Priapulid worm</name>
    <dbReference type="NCBI Taxonomy" id="37621"/>
    <lineage>
        <taxon>Eukaryota</taxon>
        <taxon>Metazoa</taxon>
        <taxon>Ecdysozoa</taxon>
        <taxon>Scalidophora</taxon>
        <taxon>Priapulida</taxon>
        <taxon>Priapulimorpha</taxon>
        <taxon>Priapulimorphida</taxon>
        <taxon>Priapulidae</taxon>
        <taxon>Priapulus</taxon>
    </lineage>
</organism>
<sequence length="134" mass="14473">MEPMTTEGHLLHALRRFHEVAPPQHVRQLQMRHEIQSLQFWRATIGECLATFFLTFLVCAAVVPWGGATGAAVALTAGFVATTLNHCFGHVSGGYMNPAVTLAFVTLRKMTVFRGALYIVAQCGGAIAGAALLY</sequence>
<evidence type="ECO:0000313" key="7">
    <source>
        <dbReference type="Proteomes" id="UP000695022"/>
    </source>
</evidence>
<keyword evidence="4 6" id="KW-0472">Membrane</keyword>